<evidence type="ECO:0000313" key="2">
    <source>
        <dbReference type="Proteomes" id="UP000295391"/>
    </source>
</evidence>
<reference evidence="1 2" key="1">
    <citation type="submission" date="2019-03" db="EMBL/GenBank/DDBJ databases">
        <title>Genomic Encyclopedia of Type Strains, Phase III (KMG-III): the genomes of soil and plant-associated and newly described type strains.</title>
        <authorList>
            <person name="Whitman W."/>
        </authorList>
    </citation>
    <scope>NUCLEOTIDE SEQUENCE [LARGE SCALE GENOMIC DNA]</scope>
    <source>
        <strain evidence="1 2">CGMCC 1.7002</strain>
    </source>
</reference>
<organism evidence="1 2">
    <name type="scientific">Maritalea mobilis</name>
    <dbReference type="NCBI Taxonomy" id="483324"/>
    <lineage>
        <taxon>Bacteria</taxon>
        <taxon>Pseudomonadati</taxon>
        <taxon>Pseudomonadota</taxon>
        <taxon>Alphaproteobacteria</taxon>
        <taxon>Hyphomicrobiales</taxon>
        <taxon>Devosiaceae</taxon>
        <taxon>Maritalea</taxon>
    </lineage>
</organism>
<dbReference type="Proteomes" id="UP000295391">
    <property type="component" value="Unassembled WGS sequence"/>
</dbReference>
<proteinExistence type="predicted"/>
<keyword evidence="2" id="KW-1185">Reference proteome</keyword>
<comment type="caution">
    <text evidence="1">The sequence shown here is derived from an EMBL/GenBank/DDBJ whole genome shotgun (WGS) entry which is preliminary data.</text>
</comment>
<dbReference type="OrthoDB" id="1493622at2"/>
<accession>A0A4R6VS47</accession>
<protein>
    <submittedName>
        <fullName evidence="1">Uncharacterized protein</fullName>
    </submittedName>
</protein>
<name>A0A4R6VS47_9HYPH</name>
<dbReference type="EMBL" id="SNYR01000001">
    <property type="protein sequence ID" value="TDQ66842.1"/>
    <property type="molecule type" value="Genomic_DNA"/>
</dbReference>
<gene>
    <name evidence="1" type="ORF">ATL17_0847</name>
</gene>
<evidence type="ECO:0000313" key="1">
    <source>
        <dbReference type="EMBL" id="TDQ66842.1"/>
    </source>
</evidence>
<sequence>MSDSDKQKQLIEEQIQVCKIELVELQKTCCLNKRGEKMTGLIEEVERLGRDQLALETMAPDDAAAFIVQLEAVGAKLGTLYATCCTPTREPIYAAMFKALSKIHLRLLRLQHGR</sequence>
<dbReference type="RefSeq" id="WP_133571503.1">
    <property type="nucleotide sequence ID" value="NZ_SNYR01000001.1"/>
</dbReference>
<dbReference type="AlphaFoldDB" id="A0A4R6VS47"/>